<reference evidence="12" key="1">
    <citation type="submission" date="2015-12" db="EMBL/GenBank/DDBJ databases">
        <title>De novo transcriptome assembly of four potential Pierce s Disease insect vectors from Arizona vineyards.</title>
        <authorList>
            <person name="Tassone E.E."/>
        </authorList>
    </citation>
    <scope>NUCLEOTIDE SEQUENCE</scope>
</reference>
<keyword evidence="8" id="KW-0325">Glycoprotein</keyword>
<keyword evidence="6" id="KW-0677">Repeat</keyword>
<dbReference type="PANTHER" id="PTHR14949">
    <property type="entry name" value="EGF-LIKE-DOMAIN, MULTIPLE 7, 8"/>
    <property type="match status" value="1"/>
</dbReference>
<dbReference type="Pfam" id="PF02019">
    <property type="entry name" value="WIF"/>
    <property type="match status" value="1"/>
</dbReference>
<feature type="disulfide bond" evidence="9">
    <location>
        <begin position="311"/>
        <end position="321"/>
    </location>
</feature>
<proteinExistence type="predicted"/>
<feature type="disulfide bond" evidence="9">
    <location>
        <begin position="367"/>
        <end position="376"/>
    </location>
</feature>
<evidence type="ECO:0000256" key="6">
    <source>
        <dbReference type="ARBA" id="ARBA00022737"/>
    </source>
</evidence>
<dbReference type="EMBL" id="GEDC01009618">
    <property type="protein sequence ID" value="JAS27680.1"/>
    <property type="molecule type" value="Transcribed_RNA"/>
</dbReference>
<dbReference type="PROSITE" id="PS00022">
    <property type="entry name" value="EGF_1"/>
    <property type="match status" value="3"/>
</dbReference>
<dbReference type="Gene3D" id="2.10.25.10">
    <property type="entry name" value="Laminin"/>
    <property type="match status" value="4"/>
</dbReference>
<keyword evidence="7 9" id="KW-1015">Disulfide bond</keyword>
<dbReference type="SMART" id="SM00181">
    <property type="entry name" value="EGF"/>
    <property type="match status" value="5"/>
</dbReference>
<evidence type="ECO:0000256" key="8">
    <source>
        <dbReference type="ARBA" id="ARBA00023180"/>
    </source>
</evidence>
<feature type="disulfide bond" evidence="9">
    <location>
        <begin position="329"/>
        <end position="338"/>
    </location>
</feature>
<keyword evidence="4 9" id="KW-0245">EGF-like domain</keyword>
<dbReference type="SMART" id="SM00469">
    <property type="entry name" value="WIF"/>
    <property type="match status" value="1"/>
</dbReference>
<dbReference type="InterPro" id="IPR000742">
    <property type="entry name" value="EGF"/>
</dbReference>
<dbReference type="GO" id="GO:0009986">
    <property type="term" value="C:cell surface"/>
    <property type="evidence" value="ECO:0007669"/>
    <property type="project" value="TreeGrafter"/>
</dbReference>
<dbReference type="InterPro" id="IPR013032">
    <property type="entry name" value="EGF-like_CS"/>
</dbReference>
<dbReference type="PANTHER" id="PTHR14949:SF32">
    <property type="entry name" value="WNT INHIBITORY FACTOR 1"/>
    <property type="match status" value="1"/>
</dbReference>
<evidence type="ECO:0000259" key="11">
    <source>
        <dbReference type="PROSITE" id="PS50814"/>
    </source>
</evidence>
<feature type="domain" description="EGF-like" evidence="10">
    <location>
        <begin position="346"/>
        <end position="377"/>
    </location>
</feature>
<evidence type="ECO:0000256" key="3">
    <source>
        <dbReference type="ARBA" id="ARBA00022525"/>
    </source>
</evidence>
<dbReference type="InterPro" id="IPR003306">
    <property type="entry name" value="WIF"/>
</dbReference>
<feature type="domain" description="EGF-like" evidence="10">
    <location>
        <begin position="211"/>
        <end position="243"/>
    </location>
</feature>
<feature type="non-terminal residue" evidence="12">
    <location>
        <position position="1"/>
    </location>
</feature>
<evidence type="ECO:0000313" key="12">
    <source>
        <dbReference type="EMBL" id="JAS27680.1"/>
    </source>
</evidence>
<evidence type="ECO:0000256" key="7">
    <source>
        <dbReference type="ARBA" id="ARBA00023157"/>
    </source>
</evidence>
<dbReference type="PROSITE" id="PS50026">
    <property type="entry name" value="EGF_3"/>
    <property type="match status" value="4"/>
</dbReference>
<dbReference type="GO" id="GO:0005102">
    <property type="term" value="F:signaling receptor binding"/>
    <property type="evidence" value="ECO:0007669"/>
    <property type="project" value="TreeGrafter"/>
</dbReference>
<organism evidence="12">
    <name type="scientific">Clastoptera arizonana</name>
    <name type="common">Arizona spittle bug</name>
    <dbReference type="NCBI Taxonomy" id="38151"/>
    <lineage>
        <taxon>Eukaryota</taxon>
        <taxon>Metazoa</taxon>
        <taxon>Ecdysozoa</taxon>
        <taxon>Arthropoda</taxon>
        <taxon>Hexapoda</taxon>
        <taxon>Insecta</taxon>
        <taxon>Pterygota</taxon>
        <taxon>Neoptera</taxon>
        <taxon>Paraneoptera</taxon>
        <taxon>Hemiptera</taxon>
        <taxon>Auchenorrhyncha</taxon>
        <taxon>Cercopoidea</taxon>
        <taxon>Clastopteridae</taxon>
        <taxon>Clastoptera</taxon>
    </lineage>
</organism>
<evidence type="ECO:0000256" key="1">
    <source>
        <dbReference type="ARBA" id="ARBA00004613"/>
    </source>
</evidence>
<feature type="domain" description="EGF-like" evidence="10">
    <location>
        <begin position="275"/>
        <end position="307"/>
    </location>
</feature>
<dbReference type="AlphaFoldDB" id="A0A1B6DPT3"/>
<keyword evidence="3" id="KW-0964">Secreted</keyword>
<keyword evidence="2" id="KW-0217">Developmental protein</keyword>
<dbReference type="Pfam" id="PF12661">
    <property type="entry name" value="hEGF"/>
    <property type="match status" value="2"/>
</dbReference>
<dbReference type="CDD" id="cd00054">
    <property type="entry name" value="EGF_CA"/>
    <property type="match status" value="1"/>
</dbReference>
<feature type="domain" description="EGF-like" evidence="10">
    <location>
        <begin position="308"/>
        <end position="339"/>
    </location>
</feature>
<evidence type="ECO:0000256" key="9">
    <source>
        <dbReference type="PROSITE-ProRule" id="PRU00076"/>
    </source>
</evidence>
<dbReference type="PROSITE" id="PS50814">
    <property type="entry name" value="WIF"/>
    <property type="match status" value="1"/>
</dbReference>
<dbReference type="InterPro" id="IPR050969">
    <property type="entry name" value="Dev_Signal_Modulators"/>
</dbReference>
<feature type="disulfide bond" evidence="9">
    <location>
        <begin position="215"/>
        <end position="225"/>
    </location>
</feature>
<dbReference type="InterPro" id="IPR038677">
    <property type="entry name" value="WIF_sf"/>
</dbReference>
<evidence type="ECO:0000256" key="4">
    <source>
        <dbReference type="ARBA" id="ARBA00022536"/>
    </source>
</evidence>
<protein>
    <recommendedName>
        <fullName evidence="13">Wnt inhibitory factor 1</fullName>
    </recommendedName>
</protein>
<accession>A0A1B6DPT3</accession>
<comment type="subcellular location">
    <subcellularLocation>
        <location evidence="1">Secreted</location>
    </subcellularLocation>
</comment>
<feature type="domain" description="WIF" evidence="11">
    <location>
        <begin position="69"/>
        <end position="206"/>
    </location>
</feature>
<comment type="caution">
    <text evidence="9">Lacks conserved residue(s) required for the propagation of feature annotation.</text>
</comment>
<dbReference type="GO" id="GO:0005576">
    <property type="term" value="C:extracellular region"/>
    <property type="evidence" value="ECO:0007669"/>
    <property type="project" value="UniProtKB-SubCell"/>
</dbReference>
<feature type="disulfide bond" evidence="9">
    <location>
        <begin position="297"/>
        <end position="306"/>
    </location>
</feature>
<dbReference type="Gene3D" id="2.60.40.2170">
    <property type="entry name" value="Wnt, WIF domain"/>
    <property type="match status" value="1"/>
</dbReference>
<dbReference type="SUPFAM" id="SSF57196">
    <property type="entry name" value="EGF/Laminin"/>
    <property type="match status" value="1"/>
</dbReference>
<dbReference type="PROSITE" id="PS01186">
    <property type="entry name" value="EGF_2"/>
    <property type="match status" value="3"/>
</dbReference>
<keyword evidence="5" id="KW-0732">Signal</keyword>
<evidence type="ECO:0000259" key="10">
    <source>
        <dbReference type="PROSITE" id="PS50026"/>
    </source>
</evidence>
<feature type="disulfide bond" evidence="9">
    <location>
        <begin position="279"/>
        <end position="289"/>
    </location>
</feature>
<sequence length="396" mass="43724">FKSEADDISSRGDVCWRTCLAAEGRAGEQVRCVHGSGSDIMWNQVLMLLVAALLSQTNTSRNNGGGLSLWISEQQVKMFSGFSMEIYAIADGNVLPYILDPNFEKYLPVIPSEVGYVNFTWKAGAKKYYYNFDRLQSYNESILEPPVISIKTKGRVPRRPKVFSVLLPCSGNSSGLATFGIGLLIETRKGKPLPGTPLRLSLRKECSQRGPDPECDKKCANRGWCNHEKICQCQEGYMGQYCKTALCYPQCMNNGTCTSPGTCSCPEGYQGRHCEGGICAEKCQNGGKCVQKDSCECPKGYYGLRCEFSKCSIACLNGGRCRGVNKCRCEEGFRGDHCEIGRRIPQRSTCTRPCRHGTCSAKNTCICDPGWYGRLCQHKLSSQKGKTGEQTSISME</sequence>
<evidence type="ECO:0000256" key="2">
    <source>
        <dbReference type="ARBA" id="ARBA00022473"/>
    </source>
</evidence>
<feature type="disulfide bond" evidence="9">
    <location>
        <begin position="233"/>
        <end position="242"/>
    </location>
</feature>
<evidence type="ECO:0008006" key="13">
    <source>
        <dbReference type="Google" id="ProtNLM"/>
    </source>
</evidence>
<name>A0A1B6DPT3_9HEMI</name>
<gene>
    <name evidence="12" type="ORF">g.4840</name>
</gene>
<dbReference type="Pfam" id="PF00008">
    <property type="entry name" value="EGF"/>
    <property type="match status" value="2"/>
</dbReference>
<evidence type="ECO:0000256" key="5">
    <source>
        <dbReference type="ARBA" id="ARBA00022729"/>
    </source>
</evidence>